<dbReference type="CDD" id="cd04241">
    <property type="entry name" value="AAK_FomA-like"/>
    <property type="match status" value="1"/>
</dbReference>
<name>A0A2R7Y547_9ARCH</name>
<evidence type="ECO:0000256" key="5">
    <source>
        <dbReference type="ARBA" id="ARBA00022741"/>
    </source>
</evidence>
<keyword evidence="5 10" id="KW-0547">Nucleotide-binding</keyword>
<gene>
    <name evidence="13" type="ORF">B9J98_04820</name>
</gene>
<dbReference type="InterPro" id="IPR001057">
    <property type="entry name" value="Glu/AcGlu_kinase"/>
</dbReference>
<reference evidence="13 14" key="1">
    <citation type="submission" date="2017-04" db="EMBL/GenBank/DDBJ databases">
        <title>Draft Aigarchaeota genome from a New Zealand hot spring.</title>
        <authorList>
            <person name="Reysenbach A.-L."/>
            <person name="Donaho J.A."/>
            <person name="Gerhart J."/>
            <person name="Kelley J.F."/>
            <person name="Kouba K."/>
            <person name="Podar M."/>
            <person name="Stott M."/>
        </authorList>
    </citation>
    <scope>NUCLEOTIDE SEQUENCE [LARGE SCALE GENOMIC DNA]</scope>
    <source>
        <strain evidence="13">NZ13_MG1</strain>
    </source>
</reference>
<dbReference type="GO" id="GO:0016301">
    <property type="term" value="F:kinase activity"/>
    <property type="evidence" value="ECO:0007669"/>
    <property type="project" value="UniProtKB-KW"/>
</dbReference>
<organism evidence="13 14">
    <name type="scientific">Candidatus Terraquivivens tikiterensis</name>
    <dbReference type="NCBI Taxonomy" id="1980982"/>
    <lineage>
        <taxon>Archaea</taxon>
        <taxon>Nitrososphaerota</taxon>
        <taxon>Candidatus Wolframiiraptoraceae</taxon>
        <taxon>Candidatus Terraquivivens</taxon>
    </lineage>
</organism>
<evidence type="ECO:0000256" key="1">
    <source>
        <dbReference type="ARBA" id="ARBA00010540"/>
    </source>
</evidence>
<evidence type="ECO:0000313" key="14">
    <source>
        <dbReference type="Proteomes" id="UP000244066"/>
    </source>
</evidence>
<dbReference type="AlphaFoldDB" id="A0A2R7Y547"/>
<evidence type="ECO:0000256" key="10">
    <source>
        <dbReference type="PIRSR" id="PIRSR016496-1"/>
    </source>
</evidence>
<feature type="binding site" evidence="10">
    <location>
        <position position="54"/>
    </location>
    <ligand>
        <name>substrate</name>
    </ligand>
</feature>
<evidence type="ECO:0000256" key="6">
    <source>
        <dbReference type="ARBA" id="ARBA00022777"/>
    </source>
</evidence>
<dbReference type="EC" id="2.7.4.26" evidence="2"/>
<dbReference type="GO" id="GO:0016114">
    <property type="term" value="P:terpenoid biosynthetic process"/>
    <property type="evidence" value="ECO:0007669"/>
    <property type="project" value="TreeGrafter"/>
</dbReference>
<keyword evidence="4" id="KW-0808">Transferase</keyword>
<evidence type="ECO:0000256" key="2">
    <source>
        <dbReference type="ARBA" id="ARBA00012908"/>
    </source>
</evidence>
<keyword evidence="7 10" id="KW-0067">ATP-binding</keyword>
<evidence type="ECO:0000256" key="4">
    <source>
        <dbReference type="ARBA" id="ARBA00022679"/>
    </source>
</evidence>
<sequence length="260" mass="28572">MGRLIVLKLGGSVVTSKQQRFSFNRDVLLRIGKELRTCWPTPLLIVHGGGSFGHPVAEAYGIKKGYQRPEQLRGFLETVSAMRRLNDLVVSTLGESGLPVIGIPTYCTVTTNDGEIETCNFEPIFSAMDIGLIPVMHGDAVFDRKLKFTILSGDALASYIARKLKAKQLIFAVDVDGVYGLDRNTSQRFLIEELTEKVHMSIKYEQAEGDVTGGMFYKVEEALSAARHGVEVYIINGLVPGRIEAVIKGQKVIGTRVRVG</sequence>
<dbReference type="GO" id="GO:0005524">
    <property type="term" value="F:ATP binding"/>
    <property type="evidence" value="ECO:0007669"/>
    <property type="project" value="UniProtKB-KW"/>
</dbReference>
<dbReference type="InterPro" id="IPR036393">
    <property type="entry name" value="AceGlu_kinase-like_sf"/>
</dbReference>
<dbReference type="Proteomes" id="UP000244066">
    <property type="component" value="Unassembled WGS sequence"/>
</dbReference>
<evidence type="ECO:0000259" key="12">
    <source>
        <dbReference type="Pfam" id="PF00696"/>
    </source>
</evidence>
<accession>A0A2R7Y547</accession>
<dbReference type="PRINTS" id="PR00474">
    <property type="entry name" value="GLU5KINASE"/>
</dbReference>
<feature type="site" description="Transition state stabilizer" evidence="11">
    <location>
        <position position="17"/>
    </location>
</feature>
<evidence type="ECO:0000313" key="13">
    <source>
        <dbReference type="EMBL" id="PUA31972.1"/>
    </source>
</evidence>
<comment type="catalytic activity">
    <reaction evidence="9">
        <text>isopentenyl phosphate + ATP = isopentenyl diphosphate + ADP</text>
        <dbReference type="Rhea" id="RHEA:33963"/>
        <dbReference type="ChEBI" id="CHEBI:30616"/>
        <dbReference type="ChEBI" id="CHEBI:65078"/>
        <dbReference type="ChEBI" id="CHEBI:128769"/>
        <dbReference type="ChEBI" id="CHEBI:456216"/>
        <dbReference type="EC" id="2.7.4.26"/>
    </reaction>
</comment>
<dbReference type="GO" id="GO:0005829">
    <property type="term" value="C:cytosol"/>
    <property type="evidence" value="ECO:0007669"/>
    <property type="project" value="TreeGrafter"/>
</dbReference>
<dbReference type="PIRSF" id="PIRSF016496">
    <property type="entry name" value="Kin_FomA"/>
    <property type="match status" value="1"/>
</dbReference>
<evidence type="ECO:0000256" key="7">
    <source>
        <dbReference type="ARBA" id="ARBA00022840"/>
    </source>
</evidence>
<feature type="binding site" evidence="10">
    <location>
        <position position="153"/>
    </location>
    <ligand>
        <name>substrate</name>
    </ligand>
</feature>
<evidence type="ECO:0000256" key="11">
    <source>
        <dbReference type="PIRSR" id="PIRSR016496-2"/>
    </source>
</evidence>
<dbReference type="PANTHER" id="PTHR43654:SF1">
    <property type="entry name" value="ISOPENTENYL PHOSPHATE KINASE"/>
    <property type="match status" value="1"/>
</dbReference>
<comment type="caution">
    <text evidence="13">The sequence shown here is derived from an EMBL/GenBank/DDBJ whole genome shotgun (WGS) entry which is preliminary data.</text>
</comment>
<dbReference type="NCBIfam" id="NF040647">
    <property type="entry name" value="IPPK_Arch"/>
    <property type="match status" value="1"/>
</dbReference>
<dbReference type="InterPro" id="IPR024192">
    <property type="entry name" value="Fosfomycin_R_FomA-type"/>
</dbReference>
<evidence type="ECO:0000256" key="9">
    <source>
        <dbReference type="ARBA" id="ARBA00049063"/>
    </source>
</evidence>
<keyword evidence="6" id="KW-0418">Kinase</keyword>
<feature type="binding site" evidence="10">
    <location>
        <position position="49"/>
    </location>
    <ligand>
        <name>substrate</name>
    </ligand>
</feature>
<feature type="binding site" evidence="10">
    <location>
        <position position="174"/>
    </location>
    <ligand>
        <name>ATP</name>
        <dbReference type="ChEBI" id="CHEBI:30616"/>
    </ligand>
</feature>
<keyword evidence="8" id="KW-0414">Isoprene biosynthesis</keyword>
<dbReference type="PANTHER" id="PTHR43654">
    <property type="entry name" value="GLUTAMATE 5-KINASE"/>
    <property type="match status" value="1"/>
</dbReference>
<feature type="binding site" evidence="10">
    <location>
        <begin position="8"/>
        <end position="12"/>
    </location>
    <ligand>
        <name>ATP</name>
        <dbReference type="ChEBI" id="CHEBI:30616"/>
    </ligand>
</feature>
<dbReference type="Gene3D" id="3.40.1160.10">
    <property type="entry name" value="Acetylglutamate kinase-like"/>
    <property type="match status" value="1"/>
</dbReference>
<dbReference type="SUPFAM" id="SSF53633">
    <property type="entry name" value="Carbamate kinase-like"/>
    <property type="match status" value="1"/>
</dbReference>
<dbReference type="EMBL" id="NDWU01000011">
    <property type="protein sequence ID" value="PUA31972.1"/>
    <property type="molecule type" value="Genomic_DNA"/>
</dbReference>
<protein>
    <recommendedName>
        <fullName evidence="3">Isopentenyl phosphate kinase</fullName>
        <ecNumber evidence="2">2.7.4.26</ecNumber>
    </recommendedName>
</protein>
<dbReference type="InterPro" id="IPR001048">
    <property type="entry name" value="Asp/Glu/Uridylate_kinase"/>
</dbReference>
<feature type="binding site" evidence="10">
    <location>
        <position position="50"/>
    </location>
    <ligand>
        <name>substrate</name>
    </ligand>
</feature>
<feature type="binding site" evidence="10">
    <location>
        <position position="214"/>
    </location>
    <ligand>
        <name>ATP</name>
        <dbReference type="ChEBI" id="CHEBI:30616"/>
    </ligand>
</feature>
<feature type="domain" description="Aspartate/glutamate/uridylate kinase" evidence="12">
    <location>
        <begin position="4"/>
        <end position="236"/>
    </location>
</feature>
<dbReference type="Pfam" id="PF00696">
    <property type="entry name" value="AA_kinase"/>
    <property type="match status" value="1"/>
</dbReference>
<proteinExistence type="inferred from homology"/>
<dbReference type="GO" id="GO:0102043">
    <property type="term" value="F:isopentenyl phosphate kinase activity"/>
    <property type="evidence" value="ECO:0007669"/>
    <property type="project" value="UniProtKB-EC"/>
</dbReference>
<evidence type="ECO:0000256" key="3">
    <source>
        <dbReference type="ARBA" id="ARBA00017267"/>
    </source>
</evidence>
<evidence type="ECO:0000256" key="8">
    <source>
        <dbReference type="ARBA" id="ARBA00023229"/>
    </source>
</evidence>
<feature type="binding site" evidence="10">
    <location>
        <position position="218"/>
    </location>
    <ligand>
        <name>ATP</name>
        <dbReference type="ChEBI" id="CHEBI:30616"/>
    </ligand>
</feature>
<comment type="similarity">
    <text evidence="1">Belongs to the isopentenyl phosphate kinase family.</text>
</comment>